<dbReference type="PANTHER" id="PTHR30055:SF235">
    <property type="entry name" value="TRANSCRIPTIONAL REGULATORY PROTEIN"/>
    <property type="match status" value="1"/>
</dbReference>
<comment type="caution">
    <text evidence="5">The sequence shown here is derived from an EMBL/GenBank/DDBJ whole genome shotgun (WGS) entry which is preliminary data.</text>
</comment>
<dbReference type="InterPro" id="IPR036271">
    <property type="entry name" value="Tet_transcr_reg_TetR-rel_C_sf"/>
</dbReference>
<dbReference type="EMBL" id="BAAATR010000007">
    <property type="protein sequence ID" value="GAA2239539.1"/>
    <property type="molecule type" value="Genomic_DNA"/>
</dbReference>
<keyword evidence="1 2" id="KW-0238">DNA-binding</keyword>
<dbReference type="Gene3D" id="1.10.10.60">
    <property type="entry name" value="Homeodomain-like"/>
    <property type="match status" value="1"/>
</dbReference>
<gene>
    <name evidence="5" type="ORF">GCM10010430_21040</name>
</gene>
<dbReference type="InterPro" id="IPR050109">
    <property type="entry name" value="HTH-type_TetR-like_transc_reg"/>
</dbReference>
<organism evidence="5 6">
    <name type="scientific">Kitasatospora cystarginea</name>
    <dbReference type="NCBI Taxonomy" id="58350"/>
    <lineage>
        <taxon>Bacteria</taxon>
        <taxon>Bacillati</taxon>
        <taxon>Actinomycetota</taxon>
        <taxon>Actinomycetes</taxon>
        <taxon>Kitasatosporales</taxon>
        <taxon>Streptomycetaceae</taxon>
        <taxon>Kitasatospora</taxon>
    </lineage>
</organism>
<evidence type="ECO:0000313" key="5">
    <source>
        <dbReference type="EMBL" id="GAA2239539.1"/>
    </source>
</evidence>
<dbReference type="SUPFAM" id="SSF48498">
    <property type="entry name" value="Tetracyclin repressor-like, C-terminal domain"/>
    <property type="match status" value="1"/>
</dbReference>
<proteinExistence type="predicted"/>
<dbReference type="PRINTS" id="PR00455">
    <property type="entry name" value="HTHTETR"/>
</dbReference>
<dbReference type="Gene3D" id="1.10.357.10">
    <property type="entry name" value="Tetracycline Repressor, domain 2"/>
    <property type="match status" value="1"/>
</dbReference>
<feature type="compositionally biased region" description="Polar residues" evidence="3">
    <location>
        <begin position="1"/>
        <end position="16"/>
    </location>
</feature>
<feature type="region of interest" description="Disordered" evidence="3">
    <location>
        <begin position="1"/>
        <end position="53"/>
    </location>
</feature>
<evidence type="ECO:0000256" key="2">
    <source>
        <dbReference type="PROSITE-ProRule" id="PRU00335"/>
    </source>
</evidence>
<dbReference type="PANTHER" id="PTHR30055">
    <property type="entry name" value="HTH-TYPE TRANSCRIPTIONAL REGULATOR RUTR"/>
    <property type="match status" value="1"/>
</dbReference>
<name>A0ABN3DST3_9ACTN</name>
<evidence type="ECO:0000313" key="6">
    <source>
        <dbReference type="Proteomes" id="UP001500305"/>
    </source>
</evidence>
<dbReference type="Proteomes" id="UP001500305">
    <property type="component" value="Unassembled WGS sequence"/>
</dbReference>
<dbReference type="PROSITE" id="PS50977">
    <property type="entry name" value="HTH_TETR_2"/>
    <property type="match status" value="1"/>
</dbReference>
<reference evidence="5 6" key="1">
    <citation type="journal article" date="2019" name="Int. J. Syst. Evol. Microbiol.">
        <title>The Global Catalogue of Microorganisms (GCM) 10K type strain sequencing project: providing services to taxonomists for standard genome sequencing and annotation.</title>
        <authorList>
            <consortium name="The Broad Institute Genomics Platform"/>
            <consortium name="The Broad Institute Genome Sequencing Center for Infectious Disease"/>
            <person name="Wu L."/>
            <person name="Ma J."/>
        </authorList>
    </citation>
    <scope>NUCLEOTIDE SEQUENCE [LARGE SCALE GENOMIC DNA]</scope>
    <source>
        <strain evidence="5 6">JCM 7356</strain>
    </source>
</reference>
<protein>
    <submittedName>
        <fullName evidence="5">TetR family transcriptional regulator</fullName>
    </submittedName>
</protein>
<evidence type="ECO:0000256" key="1">
    <source>
        <dbReference type="ARBA" id="ARBA00023125"/>
    </source>
</evidence>
<feature type="domain" description="HTH tetR-type" evidence="4">
    <location>
        <begin position="55"/>
        <end position="115"/>
    </location>
</feature>
<keyword evidence="6" id="KW-1185">Reference proteome</keyword>
<feature type="DNA-binding region" description="H-T-H motif" evidence="2">
    <location>
        <begin position="78"/>
        <end position="97"/>
    </location>
</feature>
<dbReference type="InterPro" id="IPR001647">
    <property type="entry name" value="HTH_TetR"/>
</dbReference>
<dbReference type="InterPro" id="IPR009057">
    <property type="entry name" value="Homeodomain-like_sf"/>
</dbReference>
<accession>A0ABN3DST3</accession>
<sequence length="232" mass="25053">MTPPRASNDQLVTSDSLGPGTANDHSYTCDMGQISGAGRMTADPQVRSKRVRDPEARQAAILDAARACFAERGYARATIRDIARRAGVTHGLVMRHFSSKEQLFIASMPGPRDLGEVIPGETATLPERLASAFVERMESAEGNDPLIALIRGAASNEDAASALYQAMRERSMSVYRSVLDCEDVDARVDLLSAHLVGVAFNRYILGIGPLAEMPPDQLVIRLAASLRQILFG</sequence>
<evidence type="ECO:0000259" key="4">
    <source>
        <dbReference type="PROSITE" id="PS50977"/>
    </source>
</evidence>
<dbReference type="SUPFAM" id="SSF46689">
    <property type="entry name" value="Homeodomain-like"/>
    <property type="match status" value="1"/>
</dbReference>
<dbReference type="InterPro" id="IPR041678">
    <property type="entry name" value="TetR_C_16"/>
</dbReference>
<dbReference type="Pfam" id="PF17920">
    <property type="entry name" value="TetR_C_16"/>
    <property type="match status" value="1"/>
</dbReference>
<evidence type="ECO:0000256" key="3">
    <source>
        <dbReference type="SAM" id="MobiDB-lite"/>
    </source>
</evidence>
<dbReference type="Pfam" id="PF00440">
    <property type="entry name" value="TetR_N"/>
    <property type="match status" value="1"/>
</dbReference>